<evidence type="ECO:0000313" key="3">
    <source>
        <dbReference type="Proteomes" id="UP000280197"/>
    </source>
</evidence>
<dbReference type="AlphaFoldDB" id="A0A3Q9C7N0"/>
<dbReference type="Proteomes" id="UP000280197">
    <property type="component" value="Chromosome"/>
</dbReference>
<accession>A0A3Q9C7N0</accession>
<dbReference type="EMBL" id="CP034463">
    <property type="protein sequence ID" value="AZP22799.1"/>
    <property type="molecule type" value="Genomic_DNA"/>
</dbReference>
<feature type="transmembrane region" description="Helical" evidence="1">
    <location>
        <begin position="42"/>
        <end position="59"/>
    </location>
</feature>
<name>A0A3Q9C7N0_9ACTN</name>
<feature type="transmembrane region" description="Helical" evidence="1">
    <location>
        <begin position="65"/>
        <end position="83"/>
    </location>
</feature>
<proteinExistence type="predicted"/>
<organism evidence="2 3">
    <name type="scientific">Streptomyces aquilus</name>
    <dbReference type="NCBI Taxonomy" id="2548456"/>
    <lineage>
        <taxon>Bacteria</taxon>
        <taxon>Bacillati</taxon>
        <taxon>Actinomycetota</taxon>
        <taxon>Actinomycetes</taxon>
        <taxon>Kitasatosporales</taxon>
        <taxon>Streptomycetaceae</taxon>
        <taxon>Streptomyces</taxon>
    </lineage>
</organism>
<protein>
    <submittedName>
        <fullName evidence="2">YcxB family protein</fullName>
    </submittedName>
</protein>
<sequence>MVMDMGRGAVQDAVELAYEPTSADFRSAVRARFRVGRLGRRRLLAAAMIVVGIALSIPSGMSGQAPLGVLYWCAVLVVVSPRLQARRFTVVAELDGACRTAVTDDGVTIRTAHTSLSLEWAARPLYRETREVFVLFGDDEDASGMVVLPKHGLRDAADVARLREILDRNLTRV</sequence>
<evidence type="ECO:0000256" key="1">
    <source>
        <dbReference type="SAM" id="Phobius"/>
    </source>
</evidence>
<keyword evidence="1" id="KW-0812">Transmembrane</keyword>
<dbReference type="KEGG" id="saqu:EJC51_46245"/>
<dbReference type="RefSeq" id="WP_126276598.1">
    <property type="nucleotide sequence ID" value="NZ_CP034463.1"/>
</dbReference>
<keyword evidence="1" id="KW-1133">Transmembrane helix</keyword>
<reference evidence="2 3" key="1">
    <citation type="submission" date="2018-12" db="EMBL/GenBank/DDBJ databases">
        <authorList>
            <person name="Li K."/>
        </authorList>
    </citation>
    <scope>NUCLEOTIDE SEQUENCE [LARGE SCALE GENOMIC DNA]</scope>
    <source>
        <strain evidence="3">CR22</strain>
    </source>
</reference>
<keyword evidence="1" id="KW-0472">Membrane</keyword>
<evidence type="ECO:0000313" key="2">
    <source>
        <dbReference type="EMBL" id="AZP22799.1"/>
    </source>
</evidence>
<gene>
    <name evidence="2" type="ORF">EJC51_46245</name>
</gene>
<keyword evidence="3" id="KW-1185">Reference proteome</keyword>